<dbReference type="AlphaFoldDB" id="A0A2S6IMF4"/>
<dbReference type="GO" id="GO:0004497">
    <property type="term" value="F:monooxygenase activity"/>
    <property type="evidence" value="ECO:0007669"/>
    <property type="project" value="TreeGrafter"/>
</dbReference>
<dbReference type="GO" id="GO:0050660">
    <property type="term" value="F:flavin adenine dinucleotide binding"/>
    <property type="evidence" value="ECO:0007669"/>
    <property type="project" value="TreeGrafter"/>
</dbReference>
<dbReference type="PRINTS" id="PR00469">
    <property type="entry name" value="PNDRDTASEII"/>
</dbReference>
<gene>
    <name evidence="3" type="ORF">CLV92_106240</name>
</gene>
<comment type="caution">
    <text evidence="3">The sequence shown here is derived from an EMBL/GenBank/DDBJ whole genome shotgun (WGS) entry which is preliminary data.</text>
</comment>
<dbReference type="EMBL" id="PTJD01000006">
    <property type="protein sequence ID" value="PPK95417.1"/>
    <property type="molecule type" value="Genomic_DNA"/>
</dbReference>
<evidence type="ECO:0000313" key="3">
    <source>
        <dbReference type="EMBL" id="PPK95417.1"/>
    </source>
</evidence>
<dbReference type="OrthoDB" id="9808049at2"/>
<accession>A0A2S6IMF4</accession>
<proteinExistence type="predicted"/>
<reference evidence="3 4" key="1">
    <citation type="submission" date="2018-02" db="EMBL/GenBank/DDBJ databases">
        <title>Genomic Encyclopedia of Archaeal and Bacterial Type Strains, Phase II (KMG-II): from individual species to whole genera.</title>
        <authorList>
            <person name="Goeker M."/>
        </authorList>
    </citation>
    <scope>NUCLEOTIDE SEQUENCE [LARGE SCALE GENOMIC DNA]</scope>
    <source>
        <strain evidence="3 4">DSM 22857</strain>
    </source>
</reference>
<sequence length="420" mass="44130">MLQPTTTGQAVGRAVATTGAEPVDALGCCSPQGARPGTDVDVLVIGAGQAGLAAGYALRRTGVSFTLVDAAAHVGGSWAGYYDSLTLFSPAGRSALPGLPFPGDPGRYPHRDEVAAYLRRYAEHFALPVRTGTRVQRVRWDGAAFSVSLAARGEDGARSSLRAGAVIAASGGFGAPHLPDLPGAREFGGQMLHVGRYRSPTAFAGQRVVVVGAGNSAVQVATELAEVATVTLASRAPVRWRSQRPLGVDVHHWTRFSGVEALPLGRHAQQVVGVLDDGRYRAALAAGRPGRRPMFTTLTPTGVRWADGVEEDVDTVVLATGYRPDLGYLRDLVLPDGRSALDARQDPMHRRGVSTTVPGLGYVGLPGQHGLASATLRGAGPDARRVVRRLTDQLRRRAPTPAPPGPASRTTTRPDPRSPR</sequence>
<keyword evidence="4" id="KW-1185">Reference proteome</keyword>
<evidence type="ECO:0000256" key="1">
    <source>
        <dbReference type="ARBA" id="ARBA00023002"/>
    </source>
</evidence>
<dbReference type="Gene3D" id="3.50.50.60">
    <property type="entry name" value="FAD/NAD(P)-binding domain"/>
    <property type="match status" value="1"/>
</dbReference>
<dbReference type="Pfam" id="PF13738">
    <property type="entry name" value="Pyr_redox_3"/>
    <property type="match status" value="1"/>
</dbReference>
<dbReference type="InterPro" id="IPR036188">
    <property type="entry name" value="FAD/NAD-bd_sf"/>
</dbReference>
<dbReference type="RefSeq" id="WP_104432772.1">
    <property type="nucleotide sequence ID" value="NZ_PTJD01000006.1"/>
</dbReference>
<feature type="region of interest" description="Disordered" evidence="2">
    <location>
        <begin position="391"/>
        <end position="420"/>
    </location>
</feature>
<evidence type="ECO:0000313" key="4">
    <source>
        <dbReference type="Proteomes" id="UP000239485"/>
    </source>
</evidence>
<protein>
    <submittedName>
        <fullName evidence="3">Putative flavoprotein involved in K+ transport</fullName>
    </submittedName>
</protein>
<dbReference type="PRINTS" id="PR00368">
    <property type="entry name" value="FADPNR"/>
</dbReference>
<dbReference type="PANTHER" id="PTHR43539:SF78">
    <property type="entry name" value="FLAVIN-CONTAINING MONOOXYGENASE"/>
    <property type="match status" value="1"/>
</dbReference>
<evidence type="ECO:0000256" key="2">
    <source>
        <dbReference type="SAM" id="MobiDB-lite"/>
    </source>
</evidence>
<dbReference type="PANTHER" id="PTHR43539">
    <property type="entry name" value="FLAVIN-BINDING MONOOXYGENASE-LIKE PROTEIN (AFU_ORTHOLOGUE AFUA_4G09220)"/>
    <property type="match status" value="1"/>
</dbReference>
<organism evidence="3 4">
    <name type="scientific">Kineococcus xinjiangensis</name>
    <dbReference type="NCBI Taxonomy" id="512762"/>
    <lineage>
        <taxon>Bacteria</taxon>
        <taxon>Bacillati</taxon>
        <taxon>Actinomycetota</taxon>
        <taxon>Actinomycetes</taxon>
        <taxon>Kineosporiales</taxon>
        <taxon>Kineosporiaceae</taxon>
        <taxon>Kineococcus</taxon>
    </lineage>
</organism>
<dbReference type="InterPro" id="IPR050982">
    <property type="entry name" value="Auxin_biosynth/cation_transpt"/>
</dbReference>
<dbReference type="Proteomes" id="UP000239485">
    <property type="component" value="Unassembled WGS sequence"/>
</dbReference>
<keyword evidence="1" id="KW-0560">Oxidoreductase</keyword>
<dbReference type="SUPFAM" id="SSF51735">
    <property type="entry name" value="NAD(P)-binding Rossmann-fold domains"/>
    <property type="match status" value="1"/>
</dbReference>
<dbReference type="InterPro" id="IPR036291">
    <property type="entry name" value="NAD(P)-bd_dom_sf"/>
</dbReference>
<dbReference type="SUPFAM" id="SSF51905">
    <property type="entry name" value="FAD/NAD(P)-binding domain"/>
    <property type="match status" value="1"/>
</dbReference>
<name>A0A2S6IMF4_9ACTN</name>